<dbReference type="SUPFAM" id="SSF52788">
    <property type="entry name" value="Phosphotyrosine protein phosphatases I"/>
    <property type="match status" value="1"/>
</dbReference>
<evidence type="ECO:0000256" key="1">
    <source>
        <dbReference type="ARBA" id="ARBA00011063"/>
    </source>
</evidence>
<dbReference type="Proteomes" id="UP000195981">
    <property type="component" value="Unassembled WGS sequence"/>
</dbReference>
<dbReference type="RefSeq" id="WP_087103198.1">
    <property type="nucleotide sequence ID" value="NZ_FWFG01000048.1"/>
</dbReference>
<dbReference type="InterPro" id="IPR036196">
    <property type="entry name" value="Ptyr_pPase_sf"/>
</dbReference>
<dbReference type="Pfam" id="PF01451">
    <property type="entry name" value="LMWPc"/>
    <property type="match status" value="1"/>
</dbReference>
<dbReference type="PRINTS" id="PR00719">
    <property type="entry name" value="LMWPTPASE"/>
</dbReference>
<gene>
    <name evidence="7" type="ORF">FM110_04845</name>
</gene>
<reference evidence="7 8" key="1">
    <citation type="submission" date="2017-02" db="EMBL/GenBank/DDBJ databases">
        <authorList>
            <person name="Peterson S.W."/>
        </authorList>
    </citation>
    <scope>NUCLEOTIDE SEQUENCE [LARGE SCALE GENOMIC DNA]</scope>
    <source>
        <strain evidence="7 8">CIP104813</strain>
    </source>
</reference>
<comment type="similarity">
    <text evidence="1">Belongs to the low molecular weight phosphotyrosine protein phosphatase family.</text>
</comment>
<protein>
    <recommendedName>
        <fullName evidence="2">protein-tyrosine-phosphatase</fullName>
        <ecNumber evidence="2">3.1.3.48</ecNumber>
    </recommendedName>
</protein>
<dbReference type="InterPro" id="IPR023485">
    <property type="entry name" value="Ptyr_pPase"/>
</dbReference>
<evidence type="ECO:0000259" key="6">
    <source>
        <dbReference type="SMART" id="SM00226"/>
    </source>
</evidence>
<accession>A0A1X6WXJ6</accession>
<name>A0A1X6WXJ6_9MICO</name>
<dbReference type="InterPro" id="IPR017867">
    <property type="entry name" value="Tyr_phospatase_low_mol_wt"/>
</dbReference>
<dbReference type="Gene3D" id="3.40.50.2300">
    <property type="match status" value="1"/>
</dbReference>
<dbReference type="SMART" id="SM00226">
    <property type="entry name" value="LMWPc"/>
    <property type="match status" value="1"/>
</dbReference>
<sequence>MPDIRVLTVCTGNVCRSPAAAVILRRGLETAGIADRVEVQSGGTSWEAAGQAMDERIVLALVRAGYEEPFEHTSRVIHQSEMCEWDLVLPMTAQHAQTLRRKIDELPPEASRPELYLWRQFDPTAPANAREEDLAVKDPWYSGQKAFDRTVLSMERAVPSLVMHLRSRLRAIDAAR</sequence>
<feature type="active site" evidence="5">
    <location>
        <position position="16"/>
    </location>
</feature>
<proteinExistence type="inferred from homology"/>
<evidence type="ECO:0000313" key="7">
    <source>
        <dbReference type="EMBL" id="SLM90395.1"/>
    </source>
</evidence>
<dbReference type="InterPro" id="IPR050438">
    <property type="entry name" value="LMW_PTPase"/>
</dbReference>
<feature type="domain" description="Phosphotyrosine protein phosphatase I" evidence="6">
    <location>
        <begin position="4"/>
        <end position="164"/>
    </location>
</feature>
<dbReference type="AlphaFoldDB" id="A0A1X6WXJ6"/>
<dbReference type="OrthoDB" id="9784339at2"/>
<evidence type="ECO:0000256" key="2">
    <source>
        <dbReference type="ARBA" id="ARBA00013064"/>
    </source>
</evidence>
<dbReference type="EC" id="3.1.3.48" evidence="2"/>
<feature type="active site" description="Proton donor" evidence="5">
    <location>
        <position position="138"/>
    </location>
</feature>
<dbReference type="PANTHER" id="PTHR11717:SF7">
    <property type="entry name" value="LOW MOLECULAR WEIGHT PHOSPHOTYROSINE PROTEIN PHOSPHATASE"/>
    <property type="match status" value="1"/>
</dbReference>
<evidence type="ECO:0000256" key="3">
    <source>
        <dbReference type="ARBA" id="ARBA00022801"/>
    </source>
</evidence>
<feature type="active site" description="Nucleophile" evidence="5">
    <location>
        <position position="10"/>
    </location>
</feature>
<evidence type="ECO:0000256" key="5">
    <source>
        <dbReference type="PIRSR" id="PIRSR617867-1"/>
    </source>
</evidence>
<evidence type="ECO:0000313" key="8">
    <source>
        <dbReference type="Proteomes" id="UP000195981"/>
    </source>
</evidence>
<evidence type="ECO:0000256" key="4">
    <source>
        <dbReference type="ARBA" id="ARBA00022912"/>
    </source>
</evidence>
<organism evidence="7 8">
    <name type="scientific">Brachybacterium nesterenkovii</name>
    <dbReference type="NCBI Taxonomy" id="47847"/>
    <lineage>
        <taxon>Bacteria</taxon>
        <taxon>Bacillati</taxon>
        <taxon>Actinomycetota</taxon>
        <taxon>Actinomycetes</taxon>
        <taxon>Micrococcales</taxon>
        <taxon>Dermabacteraceae</taxon>
        <taxon>Brachybacterium</taxon>
    </lineage>
</organism>
<dbReference type="GO" id="GO:0004725">
    <property type="term" value="F:protein tyrosine phosphatase activity"/>
    <property type="evidence" value="ECO:0007669"/>
    <property type="project" value="UniProtKB-EC"/>
</dbReference>
<keyword evidence="3 7" id="KW-0378">Hydrolase</keyword>
<dbReference type="EMBL" id="FWFG01000048">
    <property type="protein sequence ID" value="SLM90395.1"/>
    <property type="molecule type" value="Genomic_DNA"/>
</dbReference>
<keyword evidence="8" id="KW-1185">Reference proteome</keyword>
<dbReference type="PANTHER" id="PTHR11717">
    <property type="entry name" value="LOW MOLECULAR WEIGHT PROTEIN TYROSINE PHOSPHATASE"/>
    <property type="match status" value="1"/>
</dbReference>
<keyword evidence="4" id="KW-0904">Protein phosphatase</keyword>